<gene>
    <name evidence="1" type="ORF">MCOR_36638</name>
</gene>
<evidence type="ECO:0000313" key="1">
    <source>
        <dbReference type="EMBL" id="CAC5402711.1"/>
    </source>
</evidence>
<sequence>MIYLSVVSIQRTITKEIESSVNKTKRLWNNTNNRDKCEFGVNELEFYGYKFTKDGSKPIHDKDVDFEIMYEPRKNEADPLDFLSRHPFPEKENDETERMIKAIIHNEHAVILERLQEETNKDKQLFKLKDCILKTNWERNKKDMDIILYYHIRNELYIAE</sequence>
<organism evidence="1 2">
    <name type="scientific">Mytilus coruscus</name>
    <name type="common">Sea mussel</name>
    <dbReference type="NCBI Taxonomy" id="42192"/>
    <lineage>
        <taxon>Eukaryota</taxon>
        <taxon>Metazoa</taxon>
        <taxon>Spiralia</taxon>
        <taxon>Lophotrochozoa</taxon>
        <taxon>Mollusca</taxon>
        <taxon>Bivalvia</taxon>
        <taxon>Autobranchia</taxon>
        <taxon>Pteriomorphia</taxon>
        <taxon>Mytilida</taxon>
        <taxon>Mytiloidea</taxon>
        <taxon>Mytilidae</taxon>
        <taxon>Mytilinae</taxon>
        <taxon>Mytilus</taxon>
    </lineage>
</organism>
<protein>
    <submittedName>
        <fullName evidence="1">Uncharacterized protein</fullName>
    </submittedName>
</protein>
<dbReference type="AlphaFoldDB" id="A0A6J8D4V8"/>
<dbReference type="Proteomes" id="UP000507470">
    <property type="component" value="Unassembled WGS sequence"/>
</dbReference>
<proteinExistence type="predicted"/>
<evidence type="ECO:0000313" key="2">
    <source>
        <dbReference type="Proteomes" id="UP000507470"/>
    </source>
</evidence>
<dbReference type="OrthoDB" id="5951220at2759"/>
<reference evidence="1 2" key="1">
    <citation type="submission" date="2020-06" db="EMBL/GenBank/DDBJ databases">
        <authorList>
            <person name="Li R."/>
            <person name="Bekaert M."/>
        </authorList>
    </citation>
    <scope>NUCLEOTIDE SEQUENCE [LARGE SCALE GENOMIC DNA]</scope>
    <source>
        <strain evidence="2">wild</strain>
    </source>
</reference>
<accession>A0A6J8D4V8</accession>
<dbReference type="EMBL" id="CACVKT020006609">
    <property type="protein sequence ID" value="CAC5402711.1"/>
    <property type="molecule type" value="Genomic_DNA"/>
</dbReference>
<name>A0A6J8D4V8_MYTCO</name>
<keyword evidence="2" id="KW-1185">Reference proteome</keyword>